<evidence type="ECO:0000313" key="1">
    <source>
        <dbReference type="EMBL" id="DAE17566.1"/>
    </source>
</evidence>
<reference evidence="1" key="1">
    <citation type="journal article" date="2021" name="Proc. Natl. Acad. Sci. U.S.A.">
        <title>A Catalog of Tens of Thousands of Viruses from Human Metagenomes Reveals Hidden Associations with Chronic Diseases.</title>
        <authorList>
            <person name="Tisza M.J."/>
            <person name="Buck C.B."/>
        </authorList>
    </citation>
    <scope>NUCLEOTIDE SEQUENCE</scope>
    <source>
        <strain evidence="1">CtqPn17</strain>
    </source>
</reference>
<name>A0A8S5QE49_9CAUD</name>
<sequence length="48" mass="5967">MIKKRKRQYKRAYPTATRKKPSNIKYIFTLFYYTRAETKNQVRRPTPQ</sequence>
<organism evidence="1">
    <name type="scientific">Caudovirales sp. ctqPn17</name>
    <dbReference type="NCBI Taxonomy" id="2825772"/>
    <lineage>
        <taxon>Viruses</taxon>
        <taxon>Duplodnaviria</taxon>
        <taxon>Heunggongvirae</taxon>
        <taxon>Uroviricota</taxon>
        <taxon>Caudoviricetes</taxon>
    </lineage>
</organism>
<accession>A0A8S5QE49</accession>
<dbReference type="EMBL" id="BK015642">
    <property type="protein sequence ID" value="DAE17566.1"/>
    <property type="molecule type" value="Genomic_DNA"/>
</dbReference>
<proteinExistence type="predicted"/>
<protein>
    <submittedName>
        <fullName evidence="1">Uncharacterized protein</fullName>
    </submittedName>
</protein>